<dbReference type="Gene3D" id="3.30.470.30">
    <property type="entry name" value="DNA ligase/mRNA capping enzyme"/>
    <property type="match status" value="1"/>
</dbReference>
<dbReference type="CDD" id="cd07905">
    <property type="entry name" value="Adenylation_DNA_ligase_LigC"/>
    <property type="match status" value="1"/>
</dbReference>
<evidence type="ECO:0000313" key="6">
    <source>
        <dbReference type="Proteomes" id="UP000199103"/>
    </source>
</evidence>
<comment type="catalytic activity">
    <reaction evidence="3">
        <text>ATP + (deoxyribonucleotide)n-3'-hydroxyl + 5'-phospho-(deoxyribonucleotide)m = (deoxyribonucleotide)n+m + AMP + diphosphate.</text>
        <dbReference type="EC" id="6.5.1.1"/>
    </reaction>
</comment>
<dbReference type="GO" id="GO:0006310">
    <property type="term" value="P:DNA recombination"/>
    <property type="evidence" value="ECO:0007669"/>
    <property type="project" value="InterPro"/>
</dbReference>
<dbReference type="Pfam" id="PF01068">
    <property type="entry name" value="DNA_ligase_A_M"/>
    <property type="match status" value="1"/>
</dbReference>
<dbReference type="GO" id="GO:0003910">
    <property type="term" value="F:DNA ligase (ATP) activity"/>
    <property type="evidence" value="ECO:0007669"/>
    <property type="project" value="UniProtKB-EC"/>
</dbReference>
<dbReference type="RefSeq" id="WP_157683156.1">
    <property type="nucleotide sequence ID" value="NZ_LT629772.1"/>
</dbReference>
<gene>
    <name evidence="5" type="ORF">SAMN04489812_0421</name>
</gene>
<keyword evidence="2 5" id="KW-0436">Ligase</keyword>
<name>A0A1H1N882_9ACTN</name>
<dbReference type="Gene3D" id="2.40.50.140">
    <property type="entry name" value="Nucleic acid-binding proteins"/>
    <property type="match status" value="1"/>
</dbReference>
<dbReference type="Proteomes" id="UP000199103">
    <property type="component" value="Chromosome I"/>
</dbReference>
<dbReference type="AlphaFoldDB" id="A0A1H1N882"/>
<dbReference type="PANTHER" id="PTHR45674:SF4">
    <property type="entry name" value="DNA LIGASE 1"/>
    <property type="match status" value="1"/>
</dbReference>
<dbReference type="STRING" id="630515.SAMN04489812_0421"/>
<dbReference type="GO" id="GO:0006281">
    <property type="term" value="P:DNA repair"/>
    <property type="evidence" value="ECO:0007669"/>
    <property type="project" value="InterPro"/>
</dbReference>
<evidence type="ECO:0000256" key="1">
    <source>
        <dbReference type="ARBA" id="ARBA00007572"/>
    </source>
</evidence>
<evidence type="ECO:0000259" key="4">
    <source>
        <dbReference type="PROSITE" id="PS50160"/>
    </source>
</evidence>
<feature type="domain" description="ATP-dependent DNA ligase family profile" evidence="4">
    <location>
        <begin position="121"/>
        <end position="243"/>
    </location>
</feature>
<dbReference type="InterPro" id="IPR050191">
    <property type="entry name" value="ATP-dep_DNA_ligase"/>
</dbReference>
<reference evidence="5 6" key="1">
    <citation type="submission" date="2016-10" db="EMBL/GenBank/DDBJ databases">
        <authorList>
            <person name="de Groot N.N."/>
        </authorList>
    </citation>
    <scope>NUCLEOTIDE SEQUENCE [LARGE SCALE GENOMIC DNA]</scope>
    <source>
        <strain evidence="5 6">DSM 21800</strain>
    </source>
</reference>
<evidence type="ECO:0000256" key="2">
    <source>
        <dbReference type="ARBA" id="ARBA00022598"/>
    </source>
</evidence>
<accession>A0A1H1N882</accession>
<dbReference type="PROSITE" id="PS50160">
    <property type="entry name" value="DNA_LIGASE_A3"/>
    <property type="match status" value="1"/>
</dbReference>
<evidence type="ECO:0000256" key="3">
    <source>
        <dbReference type="ARBA" id="ARBA00034003"/>
    </source>
</evidence>
<comment type="similarity">
    <text evidence="1">Belongs to the ATP-dependent DNA ligase family.</text>
</comment>
<dbReference type="InterPro" id="IPR044119">
    <property type="entry name" value="Adenylation_LigC-like"/>
</dbReference>
<protein>
    <submittedName>
        <fullName evidence="5">ATP dependent DNA ligase domain-containing protein</fullName>
    </submittedName>
</protein>
<dbReference type="SUPFAM" id="SSF56091">
    <property type="entry name" value="DNA ligase/mRNA capping enzyme, catalytic domain"/>
    <property type="match status" value="1"/>
</dbReference>
<dbReference type="InterPro" id="IPR012340">
    <property type="entry name" value="NA-bd_OB-fold"/>
</dbReference>
<evidence type="ECO:0000313" key="5">
    <source>
        <dbReference type="EMBL" id="SDR95233.1"/>
    </source>
</evidence>
<organism evidence="5 6">
    <name type="scientific">Microlunatus soli</name>
    <dbReference type="NCBI Taxonomy" id="630515"/>
    <lineage>
        <taxon>Bacteria</taxon>
        <taxon>Bacillati</taxon>
        <taxon>Actinomycetota</taxon>
        <taxon>Actinomycetes</taxon>
        <taxon>Propionibacteriales</taxon>
        <taxon>Propionibacteriaceae</taxon>
        <taxon>Microlunatus</taxon>
    </lineage>
</organism>
<proteinExistence type="inferred from homology"/>
<keyword evidence="6" id="KW-1185">Reference proteome</keyword>
<sequence>MAARPVVSPADTRPMLAAMVGRLPAGKGWLFEPKWDGFRCIAATDSEGNPGLWSRRGTSLTAAFPEIAGAVADQLPPTSVLDGEIVRWADEGYLDFEALQRRNRTTPVGAARLSRREPCHLIAFDLLQTAGVAQIRLPLRHRRRGLEELISPDSKMIMVGMQTDDRDTALQWLDRLASVGVEGIVAKRADELYRPGQRGWEKIKHYDTTDVIIGAITGPLEAPDGLVFGRIHTTDGELHIAGRSVDLQPAEASAVAAAIRTAADDHPWPAQLPPSWQERTARDYQRVVPDVVAEIRVDVAAAYADGRPDHWRHRLRYLRLRTDLAVEEVPTDLDLST</sequence>
<dbReference type="EMBL" id="LT629772">
    <property type="protein sequence ID" value="SDR95233.1"/>
    <property type="molecule type" value="Genomic_DNA"/>
</dbReference>
<dbReference type="GO" id="GO:0005524">
    <property type="term" value="F:ATP binding"/>
    <property type="evidence" value="ECO:0007669"/>
    <property type="project" value="InterPro"/>
</dbReference>
<dbReference type="OrthoDB" id="9770771at2"/>
<dbReference type="InterPro" id="IPR012310">
    <property type="entry name" value="DNA_ligase_ATP-dep_cent"/>
</dbReference>
<dbReference type="PANTHER" id="PTHR45674">
    <property type="entry name" value="DNA LIGASE 1/3 FAMILY MEMBER"/>
    <property type="match status" value="1"/>
</dbReference>